<dbReference type="PANTHER" id="PTHR31286:SF99">
    <property type="entry name" value="DUF4283 DOMAIN-CONTAINING PROTEIN"/>
    <property type="match status" value="1"/>
</dbReference>
<organism evidence="3 4">
    <name type="scientific">Brassica carinata</name>
    <name type="common">Ethiopian mustard</name>
    <name type="synonym">Abyssinian cabbage</name>
    <dbReference type="NCBI Taxonomy" id="52824"/>
    <lineage>
        <taxon>Eukaryota</taxon>
        <taxon>Viridiplantae</taxon>
        <taxon>Streptophyta</taxon>
        <taxon>Embryophyta</taxon>
        <taxon>Tracheophyta</taxon>
        <taxon>Spermatophyta</taxon>
        <taxon>Magnoliopsida</taxon>
        <taxon>eudicotyledons</taxon>
        <taxon>Gunneridae</taxon>
        <taxon>Pentapetalae</taxon>
        <taxon>rosids</taxon>
        <taxon>malvids</taxon>
        <taxon>Brassicales</taxon>
        <taxon>Brassicaceae</taxon>
        <taxon>Brassiceae</taxon>
        <taxon>Brassica</taxon>
    </lineage>
</organism>
<dbReference type="PANTHER" id="PTHR31286">
    <property type="entry name" value="GLYCINE-RICH CELL WALL STRUCTURAL PROTEIN 1.8-LIKE"/>
    <property type="match status" value="1"/>
</dbReference>
<dbReference type="InterPro" id="IPR040256">
    <property type="entry name" value="At4g02000-like"/>
</dbReference>
<accession>A0A8X7U1X9</accession>
<reference evidence="3 4" key="1">
    <citation type="submission" date="2020-02" db="EMBL/GenBank/DDBJ databases">
        <authorList>
            <person name="Ma Q."/>
            <person name="Huang Y."/>
            <person name="Song X."/>
            <person name="Pei D."/>
        </authorList>
    </citation>
    <scope>NUCLEOTIDE SEQUENCE [LARGE SCALE GENOMIC DNA]</scope>
    <source>
        <strain evidence="3">Sxm20200214</strain>
        <tissue evidence="3">Leaf</tissue>
    </source>
</reference>
<gene>
    <name evidence="3" type="ORF">Bca52824_079445</name>
</gene>
<proteinExistence type="predicted"/>
<comment type="caution">
    <text evidence="3">The sequence shown here is derived from an EMBL/GenBank/DDBJ whole genome shotgun (WGS) entry which is preliminary data.</text>
</comment>
<feature type="domain" description="DUF4283" evidence="2">
    <location>
        <begin position="93"/>
        <end position="175"/>
    </location>
</feature>
<feature type="compositionally biased region" description="Polar residues" evidence="1">
    <location>
        <begin position="291"/>
        <end position="310"/>
    </location>
</feature>
<dbReference type="Proteomes" id="UP000886595">
    <property type="component" value="Unassembled WGS sequence"/>
</dbReference>
<dbReference type="EMBL" id="JAAMPC010000015">
    <property type="protein sequence ID" value="KAG2260151.1"/>
    <property type="molecule type" value="Genomic_DNA"/>
</dbReference>
<feature type="region of interest" description="Disordered" evidence="1">
    <location>
        <begin position="411"/>
        <end position="445"/>
    </location>
</feature>
<dbReference type="OrthoDB" id="1081002at2759"/>
<dbReference type="Pfam" id="PF14111">
    <property type="entry name" value="DUF4283"/>
    <property type="match status" value="1"/>
</dbReference>
<dbReference type="InterPro" id="IPR025558">
    <property type="entry name" value="DUF4283"/>
</dbReference>
<dbReference type="AlphaFoldDB" id="A0A8X7U1X9"/>
<keyword evidence="4" id="KW-1185">Reference proteome</keyword>
<name>A0A8X7U1X9_BRACI</name>
<evidence type="ECO:0000313" key="3">
    <source>
        <dbReference type="EMBL" id="KAG2260151.1"/>
    </source>
</evidence>
<protein>
    <recommendedName>
        <fullName evidence="2">DUF4283 domain-containing protein</fullName>
    </recommendedName>
</protein>
<evidence type="ECO:0000259" key="2">
    <source>
        <dbReference type="Pfam" id="PF14111"/>
    </source>
</evidence>
<feature type="compositionally biased region" description="Basic residues" evidence="1">
    <location>
        <begin position="423"/>
        <end position="433"/>
    </location>
</feature>
<evidence type="ECO:0000313" key="4">
    <source>
        <dbReference type="Proteomes" id="UP000886595"/>
    </source>
</evidence>
<sequence length="520" mass="57416">MESEKGVSRVLGGGEHDTAMDDFVDQGRPPGDPPDMTGSWVRKVTGSSAGGMPNPEELIDDAFVSERVRLELPNGEEGEPGITIEQEVLEAMNGLWKHCMIVKVLGRVTSIAVLTRKLREMWKPKGSMCVMNLPRQYFMIRFGEEDEYLAALAGGPWRVFESYLVVQAWTPSFDPINDDIVTTPVWIRLANIPINFNHKSILMGITKGLGKPVKVDLTTLNFERARFARICVEVNLRKPLKGLIVINGDRYFVSYEGLSQICSSCGMFDHWVHKCPNVIQERTAIDRTSKVQRTNPAEAPQGSNCNSGQARQEEDGFTLVRHSGRRGEKSSGQNLREIPRIKETSNIMVSNSFGRLMEDLESPEIRQEGNANIQIHKNQTKSVNRESGVIFSAGNSNGSRPKVNPPIIMKQIGGYKSPENKNTRPKSVSKSKPMRGLVFGPTGGGIELSSNGKRLRVEQDNLGRAGGLFLQDSPVRVDGVLPQLADKVQSNPILDVVDANLGNDAGMHEVPSEIMESQEA</sequence>
<feature type="region of interest" description="Disordered" evidence="1">
    <location>
        <begin position="291"/>
        <end position="313"/>
    </location>
</feature>
<evidence type="ECO:0000256" key="1">
    <source>
        <dbReference type="SAM" id="MobiDB-lite"/>
    </source>
</evidence>
<feature type="region of interest" description="Disordered" evidence="1">
    <location>
        <begin position="1"/>
        <end position="56"/>
    </location>
</feature>